<name>X1UXY6_9ZZZZ</name>
<dbReference type="GO" id="GO:0005886">
    <property type="term" value="C:plasma membrane"/>
    <property type="evidence" value="ECO:0007669"/>
    <property type="project" value="TreeGrafter"/>
</dbReference>
<dbReference type="Pfam" id="PF04085">
    <property type="entry name" value="MreC"/>
    <property type="match status" value="1"/>
</dbReference>
<dbReference type="InterPro" id="IPR055342">
    <property type="entry name" value="MreC_beta-barrel_core"/>
</dbReference>
<sequence length="114" mass="11913">MLADVITATINEACGELLINRGENDGLAEGQLVLGDYSIIGTISDVDSRLSRLKLITDPTSKVAVSIADVDVRCVMQGNGNCSAKIDCFSLIGIDSIPFSLSRASIICGGFASM</sequence>
<accession>X1UXY6</accession>
<feature type="domain" description="Rod shape-determining protein MreC beta-barrel core" evidence="1">
    <location>
        <begin position="5"/>
        <end position="81"/>
    </location>
</feature>
<dbReference type="InterPro" id="IPR007221">
    <property type="entry name" value="MreC"/>
</dbReference>
<evidence type="ECO:0000313" key="2">
    <source>
        <dbReference type="EMBL" id="GAI97229.1"/>
    </source>
</evidence>
<reference evidence="2" key="1">
    <citation type="journal article" date="2014" name="Front. Microbiol.">
        <title>High frequency of phylogenetically diverse reductive dehalogenase-homologous genes in deep subseafloor sedimentary metagenomes.</title>
        <authorList>
            <person name="Kawai M."/>
            <person name="Futagami T."/>
            <person name="Toyoda A."/>
            <person name="Takaki Y."/>
            <person name="Nishi S."/>
            <person name="Hori S."/>
            <person name="Arai W."/>
            <person name="Tsubouchi T."/>
            <person name="Morono Y."/>
            <person name="Uchiyama I."/>
            <person name="Ito T."/>
            <person name="Fujiyama A."/>
            <person name="Inagaki F."/>
            <person name="Takami H."/>
        </authorList>
    </citation>
    <scope>NUCLEOTIDE SEQUENCE</scope>
    <source>
        <strain evidence="2">Expedition CK06-06</strain>
    </source>
</reference>
<dbReference type="Gene3D" id="2.40.10.340">
    <property type="entry name" value="Rod shape-determining protein MreC, domain 1"/>
    <property type="match status" value="1"/>
</dbReference>
<evidence type="ECO:0000259" key="1">
    <source>
        <dbReference type="Pfam" id="PF04085"/>
    </source>
</evidence>
<dbReference type="PANTHER" id="PTHR34138:SF1">
    <property type="entry name" value="CELL SHAPE-DETERMINING PROTEIN MREC"/>
    <property type="match status" value="1"/>
</dbReference>
<gene>
    <name evidence="2" type="ORF">S12H4_37187</name>
</gene>
<organism evidence="2">
    <name type="scientific">marine sediment metagenome</name>
    <dbReference type="NCBI Taxonomy" id="412755"/>
    <lineage>
        <taxon>unclassified sequences</taxon>
        <taxon>metagenomes</taxon>
        <taxon>ecological metagenomes</taxon>
    </lineage>
</organism>
<dbReference type="EMBL" id="BARW01022243">
    <property type="protein sequence ID" value="GAI97229.1"/>
    <property type="molecule type" value="Genomic_DNA"/>
</dbReference>
<dbReference type="AlphaFoldDB" id="X1UXY6"/>
<dbReference type="PANTHER" id="PTHR34138">
    <property type="entry name" value="CELL SHAPE-DETERMINING PROTEIN MREC"/>
    <property type="match status" value="1"/>
</dbReference>
<protein>
    <recommendedName>
        <fullName evidence="1">Rod shape-determining protein MreC beta-barrel core domain-containing protein</fullName>
    </recommendedName>
</protein>
<comment type="caution">
    <text evidence="2">The sequence shown here is derived from an EMBL/GenBank/DDBJ whole genome shotgun (WGS) entry which is preliminary data.</text>
</comment>
<dbReference type="GO" id="GO:0008360">
    <property type="term" value="P:regulation of cell shape"/>
    <property type="evidence" value="ECO:0007669"/>
    <property type="project" value="InterPro"/>
</dbReference>
<proteinExistence type="predicted"/>
<dbReference type="InterPro" id="IPR042177">
    <property type="entry name" value="Cell/Rod_1"/>
</dbReference>